<comment type="caution">
    <text evidence="2">The sequence shown here is derived from an EMBL/GenBank/DDBJ whole genome shotgun (WGS) entry which is preliminary data.</text>
</comment>
<keyword evidence="1" id="KW-1133">Transmembrane helix</keyword>
<gene>
    <name evidence="2" type="ORF">DFP89_12332</name>
</gene>
<reference evidence="2 3" key="1">
    <citation type="submission" date="2018-07" db="EMBL/GenBank/DDBJ databases">
        <title>Genomic Encyclopedia of Type Strains, Phase III (KMG-III): the genomes of soil and plant-associated and newly described type strains.</title>
        <authorList>
            <person name="Whitman W."/>
        </authorList>
    </citation>
    <scope>NUCLEOTIDE SEQUENCE [LARGE SCALE GENOMIC DNA]</scope>
    <source>
        <strain evidence="2 3">CECT 8525</strain>
    </source>
</reference>
<proteinExistence type="predicted"/>
<dbReference type="AlphaFoldDB" id="A0A368YHJ4"/>
<evidence type="ECO:0000313" key="3">
    <source>
        <dbReference type="Proteomes" id="UP000253345"/>
    </source>
</evidence>
<sequence length="56" mass="5292">MRLRRICLIGATIAALTACGSNVTERAATGGLGGAIVAGPVGAVAGATVGAVTTPR</sequence>
<evidence type="ECO:0000256" key="1">
    <source>
        <dbReference type="SAM" id="Phobius"/>
    </source>
</evidence>
<dbReference type="PROSITE" id="PS51257">
    <property type="entry name" value="PROKAR_LIPOPROTEIN"/>
    <property type="match status" value="1"/>
</dbReference>
<keyword evidence="1" id="KW-0812">Transmembrane</keyword>
<organism evidence="2 3">
    <name type="scientific">Paracoccus lutimaris</name>
    <dbReference type="NCBI Taxonomy" id="1490030"/>
    <lineage>
        <taxon>Bacteria</taxon>
        <taxon>Pseudomonadati</taxon>
        <taxon>Pseudomonadota</taxon>
        <taxon>Alphaproteobacteria</taxon>
        <taxon>Rhodobacterales</taxon>
        <taxon>Paracoccaceae</taxon>
        <taxon>Paracoccus</taxon>
    </lineage>
</organism>
<evidence type="ECO:0000313" key="2">
    <source>
        <dbReference type="EMBL" id="RCW79702.1"/>
    </source>
</evidence>
<dbReference type="EMBL" id="QPJL01000023">
    <property type="protein sequence ID" value="RCW79702.1"/>
    <property type="molecule type" value="Genomic_DNA"/>
</dbReference>
<feature type="transmembrane region" description="Helical" evidence="1">
    <location>
        <begin position="30"/>
        <end position="52"/>
    </location>
</feature>
<dbReference type="Proteomes" id="UP000253345">
    <property type="component" value="Unassembled WGS sequence"/>
</dbReference>
<keyword evidence="3" id="KW-1185">Reference proteome</keyword>
<name>A0A368YHJ4_9RHOB</name>
<protein>
    <recommendedName>
        <fullName evidence="4">Osmotically inducible lipoprotein OsmB</fullName>
    </recommendedName>
</protein>
<keyword evidence="1" id="KW-0472">Membrane</keyword>
<accession>A0A368YHJ4</accession>
<evidence type="ECO:0008006" key="4">
    <source>
        <dbReference type="Google" id="ProtNLM"/>
    </source>
</evidence>